<evidence type="ECO:0000256" key="2">
    <source>
        <dbReference type="ARBA" id="ARBA00022723"/>
    </source>
</evidence>
<dbReference type="Proteomes" id="UP000005239">
    <property type="component" value="Unassembled WGS sequence"/>
</dbReference>
<comment type="subcellular location">
    <subcellularLocation>
        <location evidence="1">Nucleus</location>
    </subcellularLocation>
</comment>
<evidence type="ECO:0000256" key="1">
    <source>
        <dbReference type="ARBA" id="ARBA00004123"/>
    </source>
</evidence>
<evidence type="ECO:0000256" key="4">
    <source>
        <dbReference type="ARBA" id="ARBA00022833"/>
    </source>
</evidence>
<evidence type="ECO:0000256" key="5">
    <source>
        <dbReference type="ARBA" id="ARBA00023242"/>
    </source>
</evidence>
<sequence>MTDTWTSKGGKVPLNAVVGSYLDDEWNLKSVVLAATPLSGRHTADTLHKEIERVIEFYDLNVVSVTSDSASNIIKAVANMRLPSIPCFLHQLHLNVSSCLDDWSDNTIIETLKKLARNLNLSSSKRDFYFELTSKDERELIGICNLLRPFLQYTLR</sequence>
<dbReference type="PANTHER" id="PTHR46481">
    <property type="entry name" value="ZINC FINGER BED DOMAIN-CONTAINING PROTEIN 4"/>
    <property type="match status" value="1"/>
</dbReference>
<dbReference type="InterPro" id="IPR012337">
    <property type="entry name" value="RNaseH-like_sf"/>
</dbReference>
<gene>
    <name evidence="6" type="primary">WBGene00273548</name>
</gene>
<evidence type="ECO:0000313" key="7">
    <source>
        <dbReference type="Proteomes" id="UP000005239"/>
    </source>
</evidence>
<dbReference type="AlphaFoldDB" id="A0A2A6B6G5"/>
<keyword evidence="7" id="KW-1185">Reference proteome</keyword>
<dbReference type="EnsemblMetazoa" id="PPA35179.1">
    <property type="protein sequence ID" value="PPA35179.1"/>
    <property type="gene ID" value="WBGene00273548"/>
</dbReference>
<evidence type="ECO:0000313" key="6">
    <source>
        <dbReference type="EnsemblMetazoa" id="PPA35179.1"/>
    </source>
</evidence>
<organism evidence="6 7">
    <name type="scientific">Pristionchus pacificus</name>
    <name type="common">Parasitic nematode worm</name>
    <dbReference type="NCBI Taxonomy" id="54126"/>
    <lineage>
        <taxon>Eukaryota</taxon>
        <taxon>Metazoa</taxon>
        <taxon>Ecdysozoa</taxon>
        <taxon>Nematoda</taxon>
        <taxon>Chromadorea</taxon>
        <taxon>Rhabditida</taxon>
        <taxon>Rhabditina</taxon>
        <taxon>Diplogasteromorpha</taxon>
        <taxon>Diplogasteroidea</taxon>
        <taxon>Neodiplogasteridae</taxon>
        <taxon>Pristionchus</taxon>
    </lineage>
</organism>
<evidence type="ECO:0000256" key="3">
    <source>
        <dbReference type="ARBA" id="ARBA00022771"/>
    </source>
</evidence>
<keyword evidence="3" id="KW-0863">Zinc-finger</keyword>
<dbReference type="GO" id="GO:0008270">
    <property type="term" value="F:zinc ion binding"/>
    <property type="evidence" value="ECO:0007669"/>
    <property type="project" value="UniProtKB-KW"/>
</dbReference>
<dbReference type="PANTHER" id="PTHR46481:SF10">
    <property type="entry name" value="ZINC FINGER BED DOMAIN-CONTAINING PROTEIN 39"/>
    <property type="match status" value="1"/>
</dbReference>
<dbReference type="OrthoDB" id="5865631at2759"/>
<accession>A0A2A6B6G5</accession>
<reference evidence="7" key="1">
    <citation type="journal article" date="2008" name="Nat. Genet.">
        <title>The Pristionchus pacificus genome provides a unique perspective on nematode lifestyle and parasitism.</title>
        <authorList>
            <person name="Dieterich C."/>
            <person name="Clifton S.W."/>
            <person name="Schuster L.N."/>
            <person name="Chinwalla A."/>
            <person name="Delehaunty K."/>
            <person name="Dinkelacker I."/>
            <person name="Fulton L."/>
            <person name="Fulton R."/>
            <person name="Godfrey J."/>
            <person name="Minx P."/>
            <person name="Mitreva M."/>
            <person name="Roeseler W."/>
            <person name="Tian H."/>
            <person name="Witte H."/>
            <person name="Yang S.P."/>
            <person name="Wilson R.K."/>
            <person name="Sommer R.J."/>
        </authorList>
    </citation>
    <scope>NUCLEOTIDE SEQUENCE [LARGE SCALE GENOMIC DNA]</scope>
    <source>
        <strain evidence="7">PS312</strain>
    </source>
</reference>
<accession>A0A8R1YSH0</accession>
<keyword evidence="5" id="KW-0539">Nucleus</keyword>
<proteinExistence type="predicted"/>
<keyword evidence="4" id="KW-0862">Zinc</keyword>
<name>A0A2A6B6G5_PRIPA</name>
<dbReference type="SUPFAM" id="SSF53098">
    <property type="entry name" value="Ribonuclease H-like"/>
    <property type="match status" value="1"/>
</dbReference>
<dbReference type="InterPro" id="IPR052035">
    <property type="entry name" value="ZnF_BED_domain_contain"/>
</dbReference>
<reference evidence="6" key="2">
    <citation type="submission" date="2022-06" db="UniProtKB">
        <authorList>
            <consortium name="EnsemblMetazoa"/>
        </authorList>
    </citation>
    <scope>IDENTIFICATION</scope>
    <source>
        <strain evidence="6">PS312</strain>
    </source>
</reference>
<keyword evidence="2" id="KW-0479">Metal-binding</keyword>
<protein>
    <submittedName>
        <fullName evidence="6">Uncharacterized protein</fullName>
    </submittedName>
</protein>
<dbReference type="GO" id="GO:0005634">
    <property type="term" value="C:nucleus"/>
    <property type="evidence" value="ECO:0007669"/>
    <property type="project" value="UniProtKB-SubCell"/>
</dbReference>